<feature type="signal peptide" evidence="2">
    <location>
        <begin position="1"/>
        <end position="22"/>
    </location>
</feature>
<name>A0ABV2AZU1_9GAMM</name>
<evidence type="ECO:0000256" key="2">
    <source>
        <dbReference type="SAM" id="SignalP"/>
    </source>
</evidence>
<comment type="caution">
    <text evidence="3">The sequence shown here is derived from an EMBL/GenBank/DDBJ whole genome shotgun (WGS) entry which is preliminary data.</text>
</comment>
<feature type="chain" id="PRO_5046751043" description="Lipoprotein" evidence="2">
    <location>
        <begin position="23"/>
        <end position="125"/>
    </location>
</feature>
<evidence type="ECO:0000313" key="4">
    <source>
        <dbReference type="Proteomes" id="UP001460888"/>
    </source>
</evidence>
<feature type="region of interest" description="Disordered" evidence="1">
    <location>
        <begin position="43"/>
        <end position="125"/>
    </location>
</feature>
<organism evidence="3 4">
    <name type="scientific">Salinisphaera dokdonensis CL-ES53</name>
    <dbReference type="NCBI Taxonomy" id="1304272"/>
    <lineage>
        <taxon>Bacteria</taxon>
        <taxon>Pseudomonadati</taxon>
        <taxon>Pseudomonadota</taxon>
        <taxon>Gammaproteobacteria</taxon>
        <taxon>Salinisphaerales</taxon>
        <taxon>Salinisphaeraceae</taxon>
        <taxon>Salinisphaera</taxon>
    </lineage>
</organism>
<reference evidence="3 4" key="1">
    <citation type="submission" date="2013-03" db="EMBL/GenBank/DDBJ databases">
        <title>Salinisphaera dokdonensis CL-ES53 Genome Sequencing.</title>
        <authorList>
            <person name="Li C."/>
            <person name="Lai Q."/>
            <person name="Shao Z."/>
        </authorList>
    </citation>
    <scope>NUCLEOTIDE SEQUENCE [LARGE SCALE GENOMIC DNA]</scope>
    <source>
        <strain evidence="3 4">CL-ES53</strain>
    </source>
</reference>
<protein>
    <recommendedName>
        <fullName evidence="5">Lipoprotein</fullName>
    </recommendedName>
</protein>
<evidence type="ECO:0008006" key="5">
    <source>
        <dbReference type="Google" id="ProtNLM"/>
    </source>
</evidence>
<keyword evidence="2" id="KW-0732">Signal</keyword>
<sequence length="125" mass="13665">MSYPSLRAMLSSALFVCVLAFAGCASEPERAELGPLDEPVDAFEAVGEPSRPGGATNREDTTLSTDIERLQNARKTYEQEQQRLRAETQRRQAECRARDGSREVAIKDGSGDPDATYCQPANGQK</sequence>
<evidence type="ECO:0000313" key="3">
    <source>
        <dbReference type="EMBL" id="MES1929156.1"/>
    </source>
</evidence>
<dbReference type="EMBL" id="APND01000002">
    <property type="protein sequence ID" value="MES1929156.1"/>
    <property type="molecule type" value="Genomic_DNA"/>
</dbReference>
<dbReference type="Proteomes" id="UP001460888">
    <property type="component" value="Unassembled WGS sequence"/>
</dbReference>
<gene>
    <name evidence="3" type="ORF">SADO_07867</name>
</gene>
<dbReference type="RefSeq" id="WP_353110649.1">
    <property type="nucleotide sequence ID" value="NZ_APND01000002.1"/>
</dbReference>
<keyword evidence="4" id="KW-1185">Reference proteome</keyword>
<feature type="compositionally biased region" description="Basic and acidic residues" evidence="1">
    <location>
        <begin position="57"/>
        <end position="110"/>
    </location>
</feature>
<accession>A0ABV2AZU1</accession>
<evidence type="ECO:0000256" key="1">
    <source>
        <dbReference type="SAM" id="MobiDB-lite"/>
    </source>
</evidence>
<proteinExistence type="predicted"/>
<dbReference type="PROSITE" id="PS51257">
    <property type="entry name" value="PROKAR_LIPOPROTEIN"/>
    <property type="match status" value="1"/>
</dbReference>